<dbReference type="InterPro" id="IPR001789">
    <property type="entry name" value="Sig_transdc_resp-reg_receiver"/>
</dbReference>
<dbReference type="Proteomes" id="UP000667802">
    <property type="component" value="Unassembled WGS sequence"/>
</dbReference>
<organism evidence="5 6">
    <name type="scientific">Aetokthonos hydrillicola Thurmond2011</name>
    <dbReference type="NCBI Taxonomy" id="2712845"/>
    <lineage>
        <taxon>Bacteria</taxon>
        <taxon>Bacillati</taxon>
        <taxon>Cyanobacteriota</taxon>
        <taxon>Cyanophyceae</taxon>
        <taxon>Nostocales</taxon>
        <taxon>Hapalosiphonaceae</taxon>
        <taxon>Aetokthonos</taxon>
    </lineage>
</organism>
<protein>
    <submittedName>
        <fullName evidence="5">Response regulator</fullName>
    </submittedName>
</protein>
<feature type="domain" description="Response regulatory" evidence="4">
    <location>
        <begin position="3"/>
        <end position="119"/>
    </location>
</feature>
<dbReference type="Gene3D" id="3.40.50.2300">
    <property type="match status" value="1"/>
</dbReference>
<keyword evidence="1 3" id="KW-0597">Phosphoprotein</keyword>
<dbReference type="InterPro" id="IPR050595">
    <property type="entry name" value="Bact_response_regulator"/>
</dbReference>
<dbReference type="SUPFAM" id="SSF52172">
    <property type="entry name" value="CheY-like"/>
    <property type="match status" value="1"/>
</dbReference>
<name>A0AAP5ICT9_9CYAN</name>
<sequence>MNTVLVVEDGLADREIISQYLQQAGYFVISAKSGEEAEEKLQKNKPNVIFLDVILPGQSGFEMCRELKKNPQTSKIPIVICSTKNSDADKMWGKMLGADAYLSKPINQTELISTLNQIIK</sequence>
<dbReference type="PANTHER" id="PTHR44591">
    <property type="entry name" value="STRESS RESPONSE REGULATOR PROTEIN 1"/>
    <property type="match status" value="1"/>
</dbReference>
<dbReference type="SMART" id="SM00448">
    <property type="entry name" value="REC"/>
    <property type="match status" value="1"/>
</dbReference>
<feature type="modified residue" description="4-aspartylphosphate" evidence="3">
    <location>
        <position position="52"/>
    </location>
</feature>
<dbReference type="EMBL" id="JAALHA020000012">
    <property type="protein sequence ID" value="MDR9897343.1"/>
    <property type="molecule type" value="Genomic_DNA"/>
</dbReference>
<keyword evidence="6" id="KW-1185">Reference proteome</keyword>
<dbReference type="InterPro" id="IPR011006">
    <property type="entry name" value="CheY-like_superfamily"/>
</dbReference>
<evidence type="ECO:0000259" key="4">
    <source>
        <dbReference type="PROSITE" id="PS50110"/>
    </source>
</evidence>
<evidence type="ECO:0000256" key="3">
    <source>
        <dbReference type="PROSITE-ProRule" id="PRU00169"/>
    </source>
</evidence>
<comment type="caution">
    <text evidence="5">The sequence shown here is derived from an EMBL/GenBank/DDBJ whole genome shotgun (WGS) entry which is preliminary data.</text>
</comment>
<dbReference type="PANTHER" id="PTHR44591:SF14">
    <property type="entry name" value="PROTEIN PILG"/>
    <property type="match status" value="1"/>
</dbReference>
<dbReference type="GO" id="GO:0000160">
    <property type="term" value="P:phosphorelay signal transduction system"/>
    <property type="evidence" value="ECO:0007669"/>
    <property type="project" value="UniProtKB-KW"/>
</dbReference>
<dbReference type="PROSITE" id="PS50110">
    <property type="entry name" value="RESPONSE_REGULATORY"/>
    <property type="match status" value="1"/>
</dbReference>
<evidence type="ECO:0000256" key="1">
    <source>
        <dbReference type="ARBA" id="ARBA00022553"/>
    </source>
</evidence>
<gene>
    <name evidence="5" type="ORF">G7B40_022640</name>
</gene>
<dbReference type="RefSeq" id="WP_208351308.1">
    <property type="nucleotide sequence ID" value="NZ_JAALHA020000012.1"/>
</dbReference>
<keyword evidence="2" id="KW-0902">Two-component regulatory system</keyword>
<proteinExistence type="predicted"/>
<reference evidence="6" key="1">
    <citation type="journal article" date="2021" name="Science">
        <title>Hunting the eagle killer: A cyanobacterial neurotoxin causes vacuolar myelinopathy.</title>
        <authorList>
            <person name="Breinlinger S."/>
            <person name="Phillips T.J."/>
            <person name="Haram B.N."/>
            <person name="Mares J."/>
            <person name="Martinez Yerena J.A."/>
            <person name="Hrouzek P."/>
            <person name="Sobotka R."/>
            <person name="Henderson W.M."/>
            <person name="Schmieder P."/>
            <person name="Williams S.M."/>
            <person name="Lauderdale J.D."/>
            <person name="Wilde H.D."/>
            <person name="Gerrin W."/>
            <person name="Kust A."/>
            <person name="Washington J.W."/>
            <person name="Wagner C."/>
            <person name="Geier B."/>
            <person name="Liebeke M."/>
            <person name="Enke H."/>
            <person name="Niedermeyer T.H.J."/>
            <person name="Wilde S.B."/>
        </authorList>
    </citation>
    <scope>NUCLEOTIDE SEQUENCE [LARGE SCALE GENOMIC DNA]</scope>
    <source>
        <strain evidence="6">Thurmond2011</strain>
    </source>
</reference>
<accession>A0AAP5ICT9</accession>
<dbReference type="Pfam" id="PF00072">
    <property type="entry name" value="Response_reg"/>
    <property type="match status" value="1"/>
</dbReference>
<evidence type="ECO:0000313" key="5">
    <source>
        <dbReference type="EMBL" id="MDR9897343.1"/>
    </source>
</evidence>
<evidence type="ECO:0000313" key="6">
    <source>
        <dbReference type="Proteomes" id="UP000667802"/>
    </source>
</evidence>
<evidence type="ECO:0000256" key="2">
    <source>
        <dbReference type="ARBA" id="ARBA00023012"/>
    </source>
</evidence>
<dbReference type="AlphaFoldDB" id="A0AAP5ICT9"/>